<feature type="compositionally biased region" description="Low complexity" evidence="1">
    <location>
        <begin position="347"/>
        <end position="372"/>
    </location>
</feature>
<dbReference type="AlphaFoldDB" id="A0A6G1K7P9"/>
<name>A0A6G1K7P9_9PLEO</name>
<sequence>MTSRRITRPTRTTTTKDEASVQQVAANYMAPGWHNIPMLASPRPRHRPMAPLPQEQNPLLPYHHGYQGYVPSSSVSLRYSETCLPNSMGLDSGTYLSTRLERQKREEHFATLVRQHEAKFEEMEAGASALMDLGKTSSAPTPLRAEAPASTHLIQAGVESVGTIDLPTAESSTPWHKSLTYDQAYVQVCVAAGHMNNSLIGQILAHVTRKPLDRGARMAWARVNGVRQTFLDTDEIPDFHAGQGTWEEKILDLMREDNREELAKKKTWQRVTQQNREDAARELMRTGRNILLDMRGKGNVVEEDLRGDGNEEANEEANEEVVASEDQPEAQKKNNHKEKKKKKKKAVASPIPSDPVSSPVSSPVIPAAGPSSNNDNNINETLSQKSEKSDEPQAAASVNGKRTKKRTQKAMEVEENAKEVSEALKRPRRTRATQRASVA</sequence>
<evidence type="ECO:0000313" key="2">
    <source>
        <dbReference type="EMBL" id="KAF2708397.1"/>
    </source>
</evidence>
<accession>A0A6G1K7P9</accession>
<organism evidence="2 3">
    <name type="scientific">Pleomassaria siparia CBS 279.74</name>
    <dbReference type="NCBI Taxonomy" id="1314801"/>
    <lineage>
        <taxon>Eukaryota</taxon>
        <taxon>Fungi</taxon>
        <taxon>Dikarya</taxon>
        <taxon>Ascomycota</taxon>
        <taxon>Pezizomycotina</taxon>
        <taxon>Dothideomycetes</taxon>
        <taxon>Pleosporomycetidae</taxon>
        <taxon>Pleosporales</taxon>
        <taxon>Pleomassariaceae</taxon>
        <taxon>Pleomassaria</taxon>
    </lineage>
</organism>
<feature type="compositionally biased region" description="Basic residues" evidence="1">
    <location>
        <begin position="333"/>
        <end position="346"/>
    </location>
</feature>
<keyword evidence="3" id="KW-1185">Reference proteome</keyword>
<feature type="compositionally biased region" description="Polar residues" evidence="1">
    <location>
        <begin position="373"/>
        <end position="384"/>
    </location>
</feature>
<dbReference type="EMBL" id="MU005772">
    <property type="protein sequence ID" value="KAF2708397.1"/>
    <property type="molecule type" value="Genomic_DNA"/>
</dbReference>
<evidence type="ECO:0000313" key="3">
    <source>
        <dbReference type="Proteomes" id="UP000799428"/>
    </source>
</evidence>
<feature type="compositionally biased region" description="Acidic residues" evidence="1">
    <location>
        <begin position="310"/>
        <end position="328"/>
    </location>
</feature>
<feature type="compositionally biased region" description="Basic and acidic residues" evidence="1">
    <location>
        <begin position="409"/>
        <end position="425"/>
    </location>
</feature>
<feature type="region of interest" description="Disordered" evidence="1">
    <location>
        <begin position="301"/>
        <end position="439"/>
    </location>
</feature>
<gene>
    <name evidence="2" type="ORF">K504DRAFT_456401</name>
</gene>
<evidence type="ECO:0000256" key="1">
    <source>
        <dbReference type="SAM" id="MobiDB-lite"/>
    </source>
</evidence>
<protein>
    <submittedName>
        <fullName evidence="2">Uncharacterized protein</fullName>
    </submittedName>
</protein>
<dbReference type="Proteomes" id="UP000799428">
    <property type="component" value="Unassembled WGS sequence"/>
</dbReference>
<reference evidence="2" key="1">
    <citation type="journal article" date="2020" name="Stud. Mycol.">
        <title>101 Dothideomycetes genomes: a test case for predicting lifestyles and emergence of pathogens.</title>
        <authorList>
            <person name="Haridas S."/>
            <person name="Albert R."/>
            <person name="Binder M."/>
            <person name="Bloem J."/>
            <person name="Labutti K."/>
            <person name="Salamov A."/>
            <person name="Andreopoulos B."/>
            <person name="Baker S."/>
            <person name="Barry K."/>
            <person name="Bills G."/>
            <person name="Bluhm B."/>
            <person name="Cannon C."/>
            <person name="Castanera R."/>
            <person name="Culley D."/>
            <person name="Daum C."/>
            <person name="Ezra D."/>
            <person name="Gonzalez J."/>
            <person name="Henrissat B."/>
            <person name="Kuo A."/>
            <person name="Liang C."/>
            <person name="Lipzen A."/>
            <person name="Lutzoni F."/>
            <person name="Magnuson J."/>
            <person name="Mondo S."/>
            <person name="Nolan M."/>
            <person name="Ohm R."/>
            <person name="Pangilinan J."/>
            <person name="Park H.-J."/>
            <person name="Ramirez L."/>
            <person name="Alfaro M."/>
            <person name="Sun H."/>
            <person name="Tritt A."/>
            <person name="Yoshinaga Y."/>
            <person name="Zwiers L.-H."/>
            <person name="Turgeon B."/>
            <person name="Goodwin S."/>
            <person name="Spatafora J."/>
            <person name="Crous P."/>
            <person name="Grigoriev I."/>
        </authorList>
    </citation>
    <scope>NUCLEOTIDE SEQUENCE</scope>
    <source>
        <strain evidence="2">CBS 279.74</strain>
    </source>
</reference>
<proteinExistence type="predicted"/>